<dbReference type="GO" id="GO:0051536">
    <property type="term" value="F:iron-sulfur cluster binding"/>
    <property type="evidence" value="ECO:0007669"/>
    <property type="project" value="UniProtKB-KW"/>
</dbReference>
<evidence type="ECO:0000256" key="8">
    <source>
        <dbReference type="ARBA" id="ARBA00023014"/>
    </source>
</evidence>
<dbReference type="InterPro" id="IPR015422">
    <property type="entry name" value="PyrdxlP-dep_Trfase_small"/>
</dbReference>
<sequence>MQAYLDNAATTAVLPQAAQAAQRAMTECYGNPSSLHPLGRQARELLQTARGQVARAVGCTPDELVFTSCGTESANTALRAAARKNRHLGRHIVSTAVEHDAVLNTLKALGQEGFSVTLVEPERDGSVMLEKVCGALRPDTVLLSIMAVNNETGAVLPAAQAAAALKKKNPAALVHVDGVQALCKQDLPLDNIDMASFSAHKIGGMKGCGALYIRRGLSITPLLFGGGQENGVRSGTEGMPQIAAFGAACEVRMASRAADTAHMRALRGRLIEGARALGAHINSPENTAPHIVNLSMCRGRSEVYIRVLGERGICVSGGSACTRGRASHVLLAQGLPKSNIDAALRVSLCPESTEEMIDLFLEALGQAVRLF</sequence>
<name>A0A9D1ITN7_9CLOT</name>
<keyword evidence="4" id="KW-0808">Transferase</keyword>
<dbReference type="GO" id="GO:0046872">
    <property type="term" value="F:metal ion binding"/>
    <property type="evidence" value="ECO:0007669"/>
    <property type="project" value="UniProtKB-KW"/>
</dbReference>
<accession>A0A9D1ITN7</accession>
<organism evidence="12 13">
    <name type="scientific">Candidatus Ventrousia excrementavium</name>
    <dbReference type="NCBI Taxonomy" id="2840961"/>
    <lineage>
        <taxon>Bacteria</taxon>
        <taxon>Bacillati</taxon>
        <taxon>Bacillota</taxon>
        <taxon>Clostridia</taxon>
        <taxon>Eubacteriales</taxon>
        <taxon>Clostridiaceae</taxon>
        <taxon>Clostridiaceae incertae sedis</taxon>
        <taxon>Candidatus Ventrousia</taxon>
    </lineage>
</organism>
<comment type="caution">
    <text evidence="12">The sequence shown here is derived from an EMBL/GenBank/DDBJ whole genome shotgun (WGS) entry which is preliminary data.</text>
</comment>
<gene>
    <name evidence="12" type="ORF">IAB67_02545</name>
</gene>
<feature type="domain" description="Aminotransferase class V" evidence="11">
    <location>
        <begin position="4"/>
        <end position="360"/>
    </location>
</feature>
<dbReference type="Gene3D" id="1.10.260.50">
    <property type="match status" value="1"/>
</dbReference>
<dbReference type="AlphaFoldDB" id="A0A9D1ITN7"/>
<dbReference type="EC" id="2.8.1.7" evidence="3"/>
<dbReference type="Pfam" id="PF00266">
    <property type="entry name" value="Aminotran_5"/>
    <property type="match status" value="1"/>
</dbReference>
<evidence type="ECO:0000256" key="7">
    <source>
        <dbReference type="ARBA" id="ARBA00023004"/>
    </source>
</evidence>
<dbReference type="InterPro" id="IPR015421">
    <property type="entry name" value="PyrdxlP-dep_Trfase_major"/>
</dbReference>
<evidence type="ECO:0000256" key="2">
    <source>
        <dbReference type="ARBA" id="ARBA00006490"/>
    </source>
</evidence>
<comment type="catalytic activity">
    <reaction evidence="9">
        <text>(sulfur carrier)-H + L-cysteine = (sulfur carrier)-SH + L-alanine</text>
        <dbReference type="Rhea" id="RHEA:43892"/>
        <dbReference type="Rhea" id="RHEA-COMP:14737"/>
        <dbReference type="Rhea" id="RHEA-COMP:14739"/>
        <dbReference type="ChEBI" id="CHEBI:29917"/>
        <dbReference type="ChEBI" id="CHEBI:35235"/>
        <dbReference type="ChEBI" id="CHEBI:57972"/>
        <dbReference type="ChEBI" id="CHEBI:64428"/>
        <dbReference type="EC" id="2.8.1.7"/>
    </reaction>
</comment>
<evidence type="ECO:0000256" key="10">
    <source>
        <dbReference type="RuleBase" id="RU004504"/>
    </source>
</evidence>
<evidence type="ECO:0000256" key="6">
    <source>
        <dbReference type="ARBA" id="ARBA00022898"/>
    </source>
</evidence>
<dbReference type="GO" id="GO:0031071">
    <property type="term" value="F:cysteine desulfurase activity"/>
    <property type="evidence" value="ECO:0007669"/>
    <property type="project" value="UniProtKB-EC"/>
</dbReference>
<keyword evidence="7" id="KW-0408">Iron</keyword>
<dbReference type="PANTHER" id="PTHR11601:SF34">
    <property type="entry name" value="CYSTEINE DESULFURASE"/>
    <property type="match status" value="1"/>
</dbReference>
<reference evidence="12" key="1">
    <citation type="submission" date="2020-10" db="EMBL/GenBank/DDBJ databases">
        <authorList>
            <person name="Gilroy R."/>
        </authorList>
    </citation>
    <scope>NUCLEOTIDE SEQUENCE</scope>
    <source>
        <strain evidence="12">CHK191-8634</strain>
    </source>
</reference>
<comment type="similarity">
    <text evidence="2">Belongs to the class-V pyridoxal-phosphate-dependent aminotransferase family. NifS/IscS subfamily.</text>
</comment>
<comment type="cofactor">
    <cofactor evidence="1 10">
        <name>pyridoxal 5'-phosphate</name>
        <dbReference type="ChEBI" id="CHEBI:597326"/>
    </cofactor>
</comment>
<evidence type="ECO:0000256" key="3">
    <source>
        <dbReference type="ARBA" id="ARBA00012239"/>
    </source>
</evidence>
<evidence type="ECO:0000256" key="5">
    <source>
        <dbReference type="ARBA" id="ARBA00022723"/>
    </source>
</evidence>
<proteinExistence type="inferred from homology"/>
<evidence type="ECO:0000313" key="12">
    <source>
        <dbReference type="EMBL" id="HIU43158.1"/>
    </source>
</evidence>
<evidence type="ECO:0000259" key="11">
    <source>
        <dbReference type="Pfam" id="PF00266"/>
    </source>
</evidence>
<dbReference type="PROSITE" id="PS00595">
    <property type="entry name" value="AA_TRANSFER_CLASS_5"/>
    <property type="match status" value="1"/>
</dbReference>
<dbReference type="Proteomes" id="UP000824073">
    <property type="component" value="Unassembled WGS sequence"/>
</dbReference>
<dbReference type="PANTHER" id="PTHR11601">
    <property type="entry name" value="CYSTEINE DESULFURYLASE FAMILY MEMBER"/>
    <property type="match status" value="1"/>
</dbReference>
<evidence type="ECO:0000256" key="4">
    <source>
        <dbReference type="ARBA" id="ARBA00022679"/>
    </source>
</evidence>
<protein>
    <recommendedName>
        <fullName evidence="3">cysteine desulfurase</fullName>
        <ecNumber evidence="3">2.8.1.7</ecNumber>
    </recommendedName>
</protein>
<evidence type="ECO:0000313" key="13">
    <source>
        <dbReference type="Proteomes" id="UP000824073"/>
    </source>
</evidence>
<dbReference type="InterPro" id="IPR015424">
    <property type="entry name" value="PyrdxlP-dep_Trfase"/>
</dbReference>
<dbReference type="InterPro" id="IPR016454">
    <property type="entry name" value="Cysteine_dSase"/>
</dbReference>
<keyword evidence="6" id="KW-0663">Pyridoxal phosphate</keyword>
<dbReference type="EMBL" id="DVMR01000028">
    <property type="protein sequence ID" value="HIU43158.1"/>
    <property type="molecule type" value="Genomic_DNA"/>
</dbReference>
<dbReference type="Gene3D" id="3.40.640.10">
    <property type="entry name" value="Type I PLP-dependent aspartate aminotransferase-like (Major domain)"/>
    <property type="match status" value="1"/>
</dbReference>
<dbReference type="PIRSF" id="PIRSF005572">
    <property type="entry name" value="NifS"/>
    <property type="match status" value="1"/>
</dbReference>
<keyword evidence="8" id="KW-0411">Iron-sulfur</keyword>
<dbReference type="InterPro" id="IPR000192">
    <property type="entry name" value="Aminotrans_V_dom"/>
</dbReference>
<keyword evidence="5" id="KW-0479">Metal-binding</keyword>
<evidence type="ECO:0000256" key="1">
    <source>
        <dbReference type="ARBA" id="ARBA00001933"/>
    </source>
</evidence>
<dbReference type="InterPro" id="IPR020578">
    <property type="entry name" value="Aminotrans_V_PyrdxlP_BS"/>
</dbReference>
<dbReference type="Gene3D" id="3.90.1150.10">
    <property type="entry name" value="Aspartate Aminotransferase, domain 1"/>
    <property type="match status" value="1"/>
</dbReference>
<reference evidence="12" key="2">
    <citation type="journal article" date="2021" name="PeerJ">
        <title>Extensive microbial diversity within the chicken gut microbiome revealed by metagenomics and culture.</title>
        <authorList>
            <person name="Gilroy R."/>
            <person name="Ravi A."/>
            <person name="Getino M."/>
            <person name="Pursley I."/>
            <person name="Horton D.L."/>
            <person name="Alikhan N.F."/>
            <person name="Baker D."/>
            <person name="Gharbi K."/>
            <person name="Hall N."/>
            <person name="Watson M."/>
            <person name="Adriaenssens E.M."/>
            <person name="Foster-Nyarko E."/>
            <person name="Jarju S."/>
            <person name="Secka A."/>
            <person name="Antonio M."/>
            <person name="Oren A."/>
            <person name="Chaudhuri R.R."/>
            <person name="La Ragione R."/>
            <person name="Hildebrand F."/>
            <person name="Pallen M.J."/>
        </authorList>
    </citation>
    <scope>NUCLEOTIDE SEQUENCE</scope>
    <source>
        <strain evidence="12">CHK191-8634</strain>
    </source>
</reference>
<evidence type="ECO:0000256" key="9">
    <source>
        <dbReference type="ARBA" id="ARBA00050776"/>
    </source>
</evidence>
<dbReference type="SUPFAM" id="SSF53383">
    <property type="entry name" value="PLP-dependent transferases"/>
    <property type="match status" value="1"/>
</dbReference>